<dbReference type="Proteomes" id="UP000094527">
    <property type="component" value="Unassembled WGS sequence"/>
</dbReference>
<feature type="transmembrane region" description="Helical" evidence="9">
    <location>
        <begin position="187"/>
        <end position="209"/>
    </location>
</feature>
<dbReference type="PROSITE" id="PS51257">
    <property type="entry name" value="PROKAR_LIPOPROTEIN"/>
    <property type="match status" value="1"/>
</dbReference>
<dbReference type="InterPro" id="IPR002153">
    <property type="entry name" value="TRPC_channel"/>
</dbReference>
<evidence type="ECO:0000259" key="10">
    <source>
        <dbReference type="Pfam" id="PF00520"/>
    </source>
</evidence>
<keyword evidence="11" id="KW-0675">Receptor</keyword>
<keyword evidence="4 9" id="KW-1133">Transmembrane helix</keyword>
<name>A0A1D2NM07_ORCCI</name>
<dbReference type="PANTHER" id="PTHR10117:SF54">
    <property type="entry name" value="TRANSIENT RECEPTOR POTENTIAL-GAMMA PROTEIN"/>
    <property type="match status" value="1"/>
</dbReference>
<dbReference type="AlphaFoldDB" id="A0A1D2NM07"/>
<accession>A0A1D2NM07</accession>
<dbReference type="GO" id="GO:0051480">
    <property type="term" value="P:regulation of cytosolic calcium ion concentration"/>
    <property type="evidence" value="ECO:0007669"/>
    <property type="project" value="TreeGrafter"/>
</dbReference>
<feature type="region of interest" description="Disordered" evidence="8">
    <location>
        <begin position="340"/>
        <end position="467"/>
    </location>
</feature>
<comment type="caution">
    <text evidence="11">The sequence shown here is derived from an EMBL/GenBank/DDBJ whole genome shotgun (WGS) entry which is preliminary data.</text>
</comment>
<dbReference type="GO" id="GO:0034703">
    <property type="term" value="C:cation channel complex"/>
    <property type="evidence" value="ECO:0007669"/>
    <property type="project" value="TreeGrafter"/>
</dbReference>
<evidence type="ECO:0000256" key="8">
    <source>
        <dbReference type="SAM" id="MobiDB-lite"/>
    </source>
</evidence>
<evidence type="ECO:0000256" key="9">
    <source>
        <dbReference type="SAM" id="Phobius"/>
    </source>
</evidence>
<keyword evidence="12" id="KW-1185">Reference proteome</keyword>
<evidence type="ECO:0000256" key="3">
    <source>
        <dbReference type="ARBA" id="ARBA00022692"/>
    </source>
</evidence>
<proteinExistence type="predicted"/>
<protein>
    <submittedName>
        <fullName evidence="11">Transient-receptor-potential-like protein</fullName>
    </submittedName>
</protein>
<comment type="subcellular location">
    <subcellularLocation>
        <location evidence="1">Membrane</location>
        <topology evidence="1">Multi-pass membrane protein</topology>
    </subcellularLocation>
</comment>
<feature type="transmembrane region" description="Helical" evidence="9">
    <location>
        <begin position="6"/>
        <end position="28"/>
    </location>
</feature>
<evidence type="ECO:0000256" key="7">
    <source>
        <dbReference type="ARBA" id="ARBA00023303"/>
    </source>
</evidence>
<evidence type="ECO:0000313" key="11">
    <source>
        <dbReference type="EMBL" id="ODN06292.1"/>
    </source>
</evidence>
<reference evidence="11 12" key="1">
    <citation type="journal article" date="2016" name="Genome Biol. Evol.">
        <title>Gene Family Evolution Reflects Adaptation to Soil Environmental Stressors in the Genome of the Collembolan Orchesella cincta.</title>
        <authorList>
            <person name="Faddeeva-Vakhrusheva A."/>
            <person name="Derks M.F."/>
            <person name="Anvar S.Y."/>
            <person name="Agamennone V."/>
            <person name="Suring W."/>
            <person name="Smit S."/>
            <person name="van Straalen N.M."/>
            <person name="Roelofs D."/>
        </authorList>
    </citation>
    <scope>NUCLEOTIDE SEQUENCE [LARGE SCALE GENOMIC DNA]</scope>
    <source>
        <tissue evidence="11">Mixed pool</tissue>
    </source>
</reference>
<dbReference type="PANTHER" id="PTHR10117">
    <property type="entry name" value="TRANSIENT RECEPTOR POTENTIAL CHANNEL"/>
    <property type="match status" value="1"/>
</dbReference>
<feature type="transmembrane region" description="Helical" evidence="9">
    <location>
        <begin position="91"/>
        <end position="116"/>
    </location>
</feature>
<dbReference type="EMBL" id="LJIJ01000008">
    <property type="protein sequence ID" value="ODN06292.1"/>
    <property type="molecule type" value="Genomic_DNA"/>
</dbReference>
<feature type="compositionally biased region" description="Polar residues" evidence="8">
    <location>
        <begin position="580"/>
        <end position="590"/>
    </location>
</feature>
<keyword evidence="2" id="KW-0813">Transport</keyword>
<evidence type="ECO:0000313" key="12">
    <source>
        <dbReference type="Proteomes" id="UP000094527"/>
    </source>
</evidence>
<keyword evidence="7" id="KW-0407">Ion channel</keyword>
<evidence type="ECO:0000256" key="6">
    <source>
        <dbReference type="ARBA" id="ARBA00023136"/>
    </source>
</evidence>
<dbReference type="OrthoDB" id="2373987at2759"/>
<keyword evidence="3 9" id="KW-0812">Transmembrane</keyword>
<dbReference type="InterPro" id="IPR005821">
    <property type="entry name" value="Ion_trans_dom"/>
</dbReference>
<dbReference type="GO" id="GO:0070679">
    <property type="term" value="F:inositol 1,4,5 trisphosphate binding"/>
    <property type="evidence" value="ECO:0007669"/>
    <property type="project" value="TreeGrafter"/>
</dbReference>
<keyword evidence="6 9" id="KW-0472">Membrane</keyword>
<keyword evidence="5" id="KW-0406">Ion transport</keyword>
<sequence length="612" mass="69852">MKWNWFDLVFIFSFLGVFACWTWAWIYVEDPENAAEVSATIKRLQWKQSSPEVIGESFLAIATMFAYGRLLRFLQIFEVIGPLQVCLGKQIAAFFSTSCMFLIILISAAIAMTGIYRPYKEFKGFDDHGRYKEMDDEFCTMSSTFYHLFLHLGDPDAAGDMLAWPPLNGTDSDERIEHKFNQRTGKVILVLFHIIGLLMMYNMLTGYFGQTMTDILGDSDRVWKFTRTEMYLTHLKDTVLPPPFNLIPTLRTMGTALRYFTLLGKTDGRSAACSFRQCCYISGSKKEVTWKKETDLYRALILQLVFRYYNFRKGSQDKEECTRDDVLEIGEEITELKEKLRMDGKVGEQNNNDEEDSEDDDFYSKMKSRKRSNHSPGGSGSGGTASQGPSTPSKPVTSQPHGSPQAGPSGVTTINMSPASKPPPVPRNQVAGLYISSPNMPKNQNPQMGSYHNPPKVKQRSYSSSLMNVSSLERDLNRNESESLYGSTTVAHAGMPQNYPFFDDSVQMQHYNFNDRDLFPWEKSPSQKYPDQPLFFQDKTTPLHPWEQSAFQQFPLPVVRENVTREEFDRSSPATAGMEQPNSWVSSTLTWDDESITENYPPPYFRGRPKQY</sequence>
<gene>
    <name evidence="11" type="ORF">Ocin01_00402</name>
</gene>
<feature type="compositionally biased region" description="Acidic residues" evidence="8">
    <location>
        <begin position="351"/>
        <end position="361"/>
    </location>
</feature>
<dbReference type="GO" id="GO:0015279">
    <property type="term" value="F:store-operated calcium channel activity"/>
    <property type="evidence" value="ECO:0007669"/>
    <property type="project" value="TreeGrafter"/>
</dbReference>
<evidence type="ECO:0000256" key="5">
    <source>
        <dbReference type="ARBA" id="ARBA00023065"/>
    </source>
</evidence>
<organism evidence="11 12">
    <name type="scientific">Orchesella cincta</name>
    <name type="common">Springtail</name>
    <name type="synonym">Podura cincta</name>
    <dbReference type="NCBI Taxonomy" id="48709"/>
    <lineage>
        <taxon>Eukaryota</taxon>
        <taxon>Metazoa</taxon>
        <taxon>Ecdysozoa</taxon>
        <taxon>Arthropoda</taxon>
        <taxon>Hexapoda</taxon>
        <taxon>Collembola</taxon>
        <taxon>Entomobryomorpha</taxon>
        <taxon>Entomobryoidea</taxon>
        <taxon>Orchesellidae</taxon>
        <taxon>Orchesellinae</taxon>
        <taxon>Orchesella</taxon>
    </lineage>
</organism>
<evidence type="ECO:0000256" key="4">
    <source>
        <dbReference type="ARBA" id="ARBA00022989"/>
    </source>
</evidence>
<feature type="compositionally biased region" description="Polar residues" evidence="8">
    <location>
        <begin position="436"/>
        <end position="450"/>
    </location>
</feature>
<evidence type="ECO:0000256" key="2">
    <source>
        <dbReference type="ARBA" id="ARBA00022448"/>
    </source>
</evidence>
<evidence type="ECO:0000256" key="1">
    <source>
        <dbReference type="ARBA" id="ARBA00004141"/>
    </source>
</evidence>
<dbReference type="GO" id="GO:0005886">
    <property type="term" value="C:plasma membrane"/>
    <property type="evidence" value="ECO:0007669"/>
    <property type="project" value="TreeGrafter"/>
</dbReference>
<feature type="region of interest" description="Disordered" evidence="8">
    <location>
        <begin position="567"/>
        <end position="612"/>
    </location>
</feature>
<dbReference type="Pfam" id="PF00520">
    <property type="entry name" value="Ion_trans"/>
    <property type="match status" value="1"/>
</dbReference>
<feature type="domain" description="Ion transport" evidence="10">
    <location>
        <begin position="3"/>
        <end position="210"/>
    </location>
</feature>
<dbReference type="STRING" id="48709.A0A1D2NM07"/>